<name>A0A8X6FL96_TRICU</name>
<evidence type="ECO:0000313" key="3">
    <source>
        <dbReference type="Proteomes" id="UP000887116"/>
    </source>
</evidence>
<proteinExistence type="predicted"/>
<organism evidence="2 3">
    <name type="scientific">Trichonephila clavata</name>
    <name type="common">Joro spider</name>
    <name type="synonym">Nephila clavata</name>
    <dbReference type="NCBI Taxonomy" id="2740835"/>
    <lineage>
        <taxon>Eukaryota</taxon>
        <taxon>Metazoa</taxon>
        <taxon>Ecdysozoa</taxon>
        <taxon>Arthropoda</taxon>
        <taxon>Chelicerata</taxon>
        <taxon>Arachnida</taxon>
        <taxon>Araneae</taxon>
        <taxon>Araneomorphae</taxon>
        <taxon>Entelegynae</taxon>
        <taxon>Araneoidea</taxon>
        <taxon>Nephilidae</taxon>
        <taxon>Trichonephila</taxon>
    </lineage>
</organism>
<comment type="caution">
    <text evidence="2">The sequence shown here is derived from an EMBL/GenBank/DDBJ whole genome shotgun (WGS) entry which is preliminary data.</text>
</comment>
<accession>A0A8X6FL96</accession>
<protein>
    <submittedName>
        <fullName evidence="2">Uncharacterized protein</fullName>
    </submittedName>
</protein>
<sequence>MAREELFLPHQTCASLYGVMLSSRSENPGGPVRDPHPRTLRRRPTKCAKHPEQALRLHHPRILCPVSQRRECYRTLYPNSEGSFLLELSYPWLPIVRARTTGNDSRFLKLCGRPKRSVARVMPSSKNSRLWAARPTERELLRRYAFLVLDAHRLLVRDPRPP</sequence>
<gene>
    <name evidence="2" type="ORF">TNCT_663411</name>
</gene>
<feature type="compositionally biased region" description="Basic residues" evidence="1">
    <location>
        <begin position="38"/>
        <end position="48"/>
    </location>
</feature>
<evidence type="ECO:0000313" key="2">
    <source>
        <dbReference type="EMBL" id="GFQ83168.1"/>
    </source>
</evidence>
<reference evidence="2" key="1">
    <citation type="submission" date="2020-07" db="EMBL/GenBank/DDBJ databases">
        <title>Multicomponent nature underlies the extraordinary mechanical properties of spider dragline silk.</title>
        <authorList>
            <person name="Kono N."/>
            <person name="Nakamura H."/>
            <person name="Mori M."/>
            <person name="Yoshida Y."/>
            <person name="Ohtoshi R."/>
            <person name="Malay A.D."/>
            <person name="Moran D.A.P."/>
            <person name="Tomita M."/>
            <person name="Numata K."/>
            <person name="Arakawa K."/>
        </authorList>
    </citation>
    <scope>NUCLEOTIDE SEQUENCE</scope>
</reference>
<evidence type="ECO:0000256" key="1">
    <source>
        <dbReference type="SAM" id="MobiDB-lite"/>
    </source>
</evidence>
<dbReference type="EMBL" id="BMAO01022621">
    <property type="protein sequence ID" value="GFQ83168.1"/>
    <property type="molecule type" value="Genomic_DNA"/>
</dbReference>
<feature type="region of interest" description="Disordered" evidence="1">
    <location>
        <begin position="24"/>
        <end position="51"/>
    </location>
</feature>
<dbReference type="AlphaFoldDB" id="A0A8X6FL96"/>
<dbReference type="Proteomes" id="UP000887116">
    <property type="component" value="Unassembled WGS sequence"/>
</dbReference>
<keyword evidence="3" id="KW-1185">Reference proteome</keyword>